<evidence type="ECO:0000313" key="2">
    <source>
        <dbReference type="EMBL" id="QNP60435.1"/>
    </source>
</evidence>
<proteinExistence type="predicted"/>
<evidence type="ECO:0000313" key="3">
    <source>
        <dbReference type="Proteomes" id="UP000516057"/>
    </source>
</evidence>
<evidence type="ECO:0000256" key="1">
    <source>
        <dbReference type="SAM" id="SignalP"/>
    </source>
</evidence>
<dbReference type="Proteomes" id="UP000516057">
    <property type="component" value="Chromosome"/>
</dbReference>
<name>A0A7H0HIR9_9BURK</name>
<dbReference type="EMBL" id="CP060790">
    <property type="protein sequence ID" value="QNP60435.1"/>
    <property type="molecule type" value="Genomic_DNA"/>
</dbReference>
<keyword evidence="1" id="KW-0732">Signal</keyword>
<accession>A0A7H0HIR9</accession>
<protein>
    <submittedName>
        <fullName evidence="2">Uncharacterized protein</fullName>
    </submittedName>
</protein>
<sequence>MERSSIYGLCSGSVMALLAAAASVNAQAQGQVAAPECVQDMQATERFIPVELLTGNPLPEKPELTFAPVKRVYPFIDASPDRSGDIKETSLEGPMSWTGEGGKVYEVYERKVPRAHERFALTADRTAIGRVYDERWGNATNEGKFPVGVWQQGQRRTYNTVYHTAQRDAALTSSVEIEKLSCTYEGVDGALQYRWKTSRGLDYSYIYAPGRGLVQVVTYRRGR</sequence>
<dbReference type="KEGG" id="amon:H9L24_06165"/>
<feature type="signal peptide" evidence="1">
    <location>
        <begin position="1"/>
        <end position="28"/>
    </location>
</feature>
<organism evidence="2 3">
    <name type="scientific">Paenacidovorax monticola</name>
    <dbReference type="NCBI Taxonomy" id="1926868"/>
    <lineage>
        <taxon>Bacteria</taxon>
        <taxon>Pseudomonadati</taxon>
        <taxon>Pseudomonadota</taxon>
        <taxon>Betaproteobacteria</taxon>
        <taxon>Burkholderiales</taxon>
        <taxon>Comamonadaceae</taxon>
        <taxon>Paenacidovorax</taxon>
    </lineage>
</organism>
<reference evidence="2 3" key="1">
    <citation type="submission" date="2020-08" db="EMBL/GenBank/DDBJ databases">
        <title>Genome sequence of Acidovorax monticola KACC 19171T.</title>
        <authorList>
            <person name="Hyun D.-W."/>
            <person name="Bae J.-W."/>
        </authorList>
    </citation>
    <scope>NUCLEOTIDE SEQUENCE [LARGE SCALE GENOMIC DNA]</scope>
    <source>
        <strain evidence="2 3">KACC 19171</strain>
    </source>
</reference>
<dbReference type="RefSeq" id="WP_187737416.1">
    <property type="nucleotide sequence ID" value="NZ_CP060790.1"/>
</dbReference>
<keyword evidence="3" id="KW-1185">Reference proteome</keyword>
<dbReference type="AlphaFoldDB" id="A0A7H0HIR9"/>
<feature type="chain" id="PRO_5028812562" evidence="1">
    <location>
        <begin position="29"/>
        <end position="223"/>
    </location>
</feature>
<gene>
    <name evidence="2" type="ORF">H9L24_06165</name>
</gene>